<dbReference type="GO" id="GO:0000502">
    <property type="term" value="C:proteasome complex"/>
    <property type="evidence" value="ECO:0007669"/>
    <property type="project" value="UniProtKB-KW"/>
</dbReference>
<accession>A0A6M2DJ72</accession>
<protein>
    <recommendedName>
        <fullName evidence="2">Proteasome assembly chaperone 1</fullName>
    </recommendedName>
</protein>
<keyword evidence="4" id="KW-0647">Proteasome</keyword>
<evidence type="ECO:0000313" key="4">
    <source>
        <dbReference type="EMBL" id="NOV46362.1"/>
    </source>
</evidence>
<evidence type="ECO:0000256" key="1">
    <source>
        <dbReference type="ARBA" id="ARBA00005261"/>
    </source>
</evidence>
<dbReference type="GO" id="GO:0080129">
    <property type="term" value="P:proteasome core complex assembly"/>
    <property type="evidence" value="ECO:0007669"/>
    <property type="project" value="TreeGrafter"/>
</dbReference>
<comment type="similarity">
    <text evidence="1">Belongs to the PSMG1 family.</text>
</comment>
<proteinExistence type="inferred from homology"/>
<evidence type="ECO:0000256" key="3">
    <source>
        <dbReference type="ARBA" id="ARBA00023186"/>
    </source>
</evidence>
<organism evidence="4">
    <name type="scientific">Xenopsylla cheopis</name>
    <name type="common">Oriental rat flea</name>
    <name type="synonym">Pulex cheopis</name>
    <dbReference type="NCBI Taxonomy" id="163159"/>
    <lineage>
        <taxon>Eukaryota</taxon>
        <taxon>Metazoa</taxon>
        <taxon>Ecdysozoa</taxon>
        <taxon>Arthropoda</taxon>
        <taxon>Hexapoda</taxon>
        <taxon>Insecta</taxon>
        <taxon>Pterygota</taxon>
        <taxon>Neoptera</taxon>
        <taxon>Endopterygota</taxon>
        <taxon>Siphonaptera</taxon>
        <taxon>Pulicidae</taxon>
        <taxon>Xenopsyllinae</taxon>
        <taxon>Xenopsylla</taxon>
    </lineage>
</organism>
<dbReference type="AlphaFoldDB" id="A0A6M2DJ72"/>
<dbReference type="Pfam" id="PF16094">
    <property type="entry name" value="PAC1"/>
    <property type="match status" value="1"/>
</dbReference>
<dbReference type="GO" id="GO:0070628">
    <property type="term" value="F:proteasome binding"/>
    <property type="evidence" value="ECO:0007669"/>
    <property type="project" value="TreeGrafter"/>
</dbReference>
<dbReference type="PANTHER" id="PTHR15069">
    <property type="entry name" value="PROTEASOME ASSEMBLY CHAPERONE 1"/>
    <property type="match status" value="1"/>
</dbReference>
<dbReference type="InterPro" id="IPR016565">
    <property type="entry name" value="Proteasome_assmbl_chp_1"/>
</dbReference>
<dbReference type="EMBL" id="GIIL01002636">
    <property type="protein sequence ID" value="NOV46362.1"/>
    <property type="molecule type" value="Transcribed_RNA"/>
</dbReference>
<keyword evidence="3" id="KW-0143">Chaperone</keyword>
<sequence length="228" mass="25970">MWDPEPVSRSFIEDDDGIDDDNTEVEIHQWIFKDGANKPEQIDTLLVIDNDLSVQYAKQCIIHNLVPYCVYGKDIEMYKIPGTDIHVCVASKYKDMYAGVITEHLKPWLEIARRAISITLMHFVFYINIDNVEEQPCVIRALHTDDTADAEVLNIPILDTPNFVKGLSAGVLTLRQHLKLTASLYCCYLDSKVMDSLNTSAVTKLFKDLNIPCKPYTTTYTADNNLFM</sequence>
<evidence type="ECO:0000256" key="2">
    <source>
        <dbReference type="ARBA" id="ARBA00019180"/>
    </source>
</evidence>
<dbReference type="PANTHER" id="PTHR15069:SF1">
    <property type="entry name" value="PROTEASOME ASSEMBLY CHAPERONE 1"/>
    <property type="match status" value="1"/>
</dbReference>
<reference evidence="4" key="1">
    <citation type="submission" date="2020-03" db="EMBL/GenBank/DDBJ databases">
        <title>Transcriptomic Profiling of the Digestive Tract of the Rat Flea, Xenopsylla cheopis, Following Blood Feeding and Infection with Yersinia pestis.</title>
        <authorList>
            <person name="Bland D.M."/>
            <person name="Martens C.A."/>
            <person name="Virtaneva K."/>
            <person name="Kanakabandi K."/>
            <person name="Long D."/>
            <person name="Rosenke R."/>
            <person name="Saturday G.A."/>
            <person name="Hoyt F.H."/>
            <person name="Bruno D.P."/>
            <person name="Ribeiro J.M.C."/>
            <person name="Hinnebusch J."/>
        </authorList>
    </citation>
    <scope>NUCLEOTIDE SEQUENCE</scope>
</reference>
<dbReference type="GO" id="GO:0005783">
    <property type="term" value="C:endoplasmic reticulum"/>
    <property type="evidence" value="ECO:0007669"/>
    <property type="project" value="InterPro"/>
</dbReference>
<name>A0A6M2DJ72_XENCH</name>